<proteinExistence type="predicted"/>
<reference evidence="1 2" key="1">
    <citation type="submission" date="2021-01" db="EMBL/GenBank/DDBJ databases">
        <title>Genomic Encyclopedia of Type Strains, Phase IV (KMG-IV): sequencing the most valuable type-strain genomes for metagenomic binning, comparative biology and taxonomic classification.</title>
        <authorList>
            <person name="Goeker M."/>
        </authorList>
    </citation>
    <scope>NUCLEOTIDE SEQUENCE [LARGE SCALE GENOMIC DNA]</scope>
    <source>
        <strain evidence="1 2">DSM 24834</strain>
    </source>
</reference>
<evidence type="ECO:0000313" key="2">
    <source>
        <dbReference type="Proteomes" id="UP001646157"/>
    </source>
</evidence>
<keyword evidence="2" id="KW-1185">Reference proteome</keyword>
<dbReference type="PROSITE" id="PS51257">
    <property type="entry name" value="PROKAR_LIPOPROTEIN"/>
    <property type="match status" value="1"/>
</dbReference>
<dbReference type="RefSeq" id="WP_205171025.1">
    <property type="nucleotide sequence ID" value="NZ_JAFBDZ010000002.1"/>
</dbReference>
<organism evidence="1 2">
    <name type="scientific">Rossellomorea pakistanensis</name>
    <dbReference type="NCBI Taxonomy" id="992288"/>
    <lineage>
        <taxon>Bacteria</taxon>
        <taxon>Bacillati</taxon>
        <taxon>Bacillota</taxon>
        <taxon>Bacilli</taxon>
        <taxon>Bacillales</taxon>
        <taxon>Bacillaceae</taxon>
        <taxon>Rossellomorea</taxon>
    </lineage>
</organism>
<dbReference type="Proteomes" id="UP001646157">
    <property type="component" value="Unassembled WGS sequence"/>
</dbReference>
<sequence>MKQGFLLMMTIVLLGACSPTVGQEEVSKPQGKIDEEYILKDDYTFIEFMEDRSLGTMDIPYRVEEEFVGERFALKGKAQLSRYYNYGYKDLEATHFVIKVVKEGSLHWYLYVSRQEFPELFQELKKGPVDIYADASIPADYFEVGQGHLAMAEEIFFKESEAQKQPLDEELSRYMKNHSIELNASDVVFDMKGMSDQPFALSGNAQLVTYGYINREYRDLEPTHFVLEVRDTSVKDEQLWSVALDREKYRDLYEQALEGMVHVTLTAIIPGDRFTPWSSLAAIGQDAEYEPLPEKYESPSDRAQAYMKERGVSLTGMEVLYDMSSHAGEAFIIEGTAKLRTSFTEGYEDLQDHYFGIEIVEDPYGDQPVLYPRALEGWTLILHRQKYPHIYKRLSSEEYLEVMVTARVVADRYEPGQGGKAFVEDIVIINP</sequence>
<protein>
    <submittedName>
        <fullName evidence="1">Uncharacterized protein</fullName>
    </submittedName>
</protein>
<comment type="caution">
    <text evidence="1">The sequence shown here is derived from an EMBL/GenBank/DDBJ whole genome shotgun (WGS) entry which is preliminary data.</text>
</comment>
<evidence type="ECO:0000313" key="1">
    <source>
        <dbReference type="EMBL" id="MBM7585334.1"/>
    </source>
</evidence>
<name>A0ABS2NC37_9BACI</name>
<accession>A0ABS2NC37</accession>
<gene>
    <name evidence="1" type="ORF">JOC86_001876</name>
</gene>
<dbReference type="EMBL" id="JAFBDZ010000002">
    <property type="protein sequence ID" value="MBM7585334.1"/>
    <property type="molecule type" value="Genomic_DNA"/>
</dbReference>